<proteinExistence type="predicted"/>
<protein>
    <submittedName>
        <fullName evidence="1">Methyltransferase domain-containing protein</fullName>
    </submittedName>
</protein>
<keyword evidence="1" id="KW-0808">Transferase</keyword>
<dbReference type="Pfam" id="PF13489">
    <property type="entry name" value="Methyltransf_23"/>
    <property type="match status" value="1"/>
</dbReference>
<keyword evidence="1" id="KW-0489">Methyltransferase</keyword>
<name>A0ABY4CZU8_9BACT</name>
<gene>
    <name evidence="1" type="ORF">MTX78_00535</name>
</gene>
<dbReference type="InterPro" id="IPR029063">
    <property type="entry name" value="SAM-dependent_MTases_sf"/>
</dbReference>
<accession>A0ABY4CZU8</accession>
<reference evidence="1 2" key="1">
    <citation type="submission" date="2022-03" db="EMBL/GenBank/DDBJ databases">
        <title>Hymenobactersp. isolated from the air.</title>
        <authorList>
            <person name="Won M."/>
            <person name="Kwon S.-W."/>
        </authorList>
    </citation>
    <scope>NUCLEOTIDE SEQUENCE [LARGE SCALE GENOMIC DNA]</scope>
    <source>
        <strain evidence="1 2">KACC 21982</strain>
    </source>
</reference>
<keyword evidence="2" id="KW-1185">Reference proteome</keyword>
<dbReference type="SUPFAM" id="SSF53335">
    <property type="entry name" value="S-adenosyl-L-methionine-dependent methyltransferases"/>
    <property type="match status" value="1"/>
</dbReference>
<dbReference type="GO" id="GO:0008168">
    <property type="term" value="F:methyltransferase activity"/>
    <property type="evidence" value="ECO:0007669"/>
    <property type="project" value="UniProtKB-KW"/>
</dbReference>
<organism evidence="1 2">
    <name type="scientific">Hymenobacter tibetensis</name>
    <dbReference type="NCBI Taxonomy" id="497967"/>
    <lineage>
        <taxon>Bacteria</taxon>
        <taxon>Pseudomonadati</taxon>
        <taxon>Bacteroidota</taxon>
        <taxon>Cytophagia</taxon>
        <taxon>Cytophagales</taxon>
        <taxon>Hymenobacteraceae</taxon>
        <taxon>Hymenobacter</taxon>
    </lineage>
</organism>
<dbReference type="Gene3D" id="3.40.50.150">
    <property type="entry name" value="Vaccinia Virus protein VP39"/>
    <property type="match status" value="1"/>
</dbReference>
<sequence>MTLRTTLPADFVVVRGETQKDVNYTVLTEAVNAFPKDAAIEVLDLPCGRLDFLNYVRELFPAATLTGADLMSPAVIHPTISFVKMDLTRDFTLPEHQKFDLITSISGVMMFSNTLSFIRNCTARLKPGGVFIITNDNSATIIDRLAYLVFGGYRLFRPIYDDTEELTENVPVQELCRLLRTNNIVIERIEYTSSYLKDLVYLPAALLIYPLQLLYLRRLKTRLPEPLKKQMYPFKQLFCKHYVITGRKAN</sequence>
<dbReference type="Proteomes" id="UP000831113">
    <property type="component" value="Chromosome"/>
</dbReference>
<evidence type="ECO:0000313" key="2">
    <source>
        <dbReference type="Proteomes" id="UP000831113"/>
    </source>
</evidence>
<dbReference type="EMBL" id="CP094669">
    <property type="protein sequence ID" value="UOG75099.1"/>
    <property type="molecule type" value="Genomic_DNA"/>
</dbReference>
<dbReference type="GO" id="GO:0032259">
    <property type="term" value="P:methylation"/>
    <property type="evidence" value="ECO:0007669"/>
    <property type="project" value="UniProtKB-KW"/>
</dbReference>
<dbReference type="RefSeq" id="WP_243798931.1">
    <property type="nucleotide sequence ID" value="NZ_CP094669.1"/>
</dbReference>
<dbReference type="CDD" id="cd02440">
    <property type="entry name" value="AdoMet_MTases"/>
    <property type="match status" value="1"/>
</dbReference>
<evidence type="ECO:0000313" key="1">
    <source>
        <dbReference type="EMBL" id="UOG75099.1"/>
    </source>
</evidence>